<dbReference type="OrthoDB" id="9807628at2"/>
<evidence type="ECO:0000256" key="1">
    <source>
        <dbReference type="PROSITE-ProRule" id="PRU00339"/>
    </source>
</evidence>
<dbReference type="PANTHER" id="PTHR22550">
    <property type="entry name" value="SPORE GERMINATION PROTEIN"/>
    <property type="match status" value="1"/>
</dbReference>
<comment type="caution">
    <text evidence="4">The sequence shown here is derived from an EMBL/GenBank/DDBJ whole genome shotgun (WGS) entry which is preliminary data.</text>
</comment>
<feature type="domain" description="VWFA" evidence="3">
    <location>
        <begin position="105"/>
        <end position="299"/>
    </location>
</feature>
<dbReference type="PROSITE" id="PS50293">
    <property type="entry name" value="TPR_REGION"/>
    <property type="match status" value="1"/>
</dbReference>
<dbReference type="Gene3D" id="1.25.40.10">
    <property type="entry name" value="Tetratricopeptide repeat domain"/>
    <property type="match status" value="1"/>
</dbReference>
<dbReference type="PROSITE" id="PS50005">
    <property type="entry name" value="TPR"/>
    <property type="match status" value="1"/>
</dbReference>
<dbReference type="Pfam" id="PF13519">
    <property type="entry name" value="VWA_2"/>
    <property type="match status" value="1"/>
</dbReference>
<gene>
    <name evidence="4" type="ORF">BST85_12235</name>
</gene>
<dbReference type="PANTHER" id="PTHR22550:SF14">
    <property type="entry name" value="VWFA DOMAIN-CONTAINING PROTEIN"/>
    <property type="match status" value="1"/>
</dbReference>
<name>A0A2S7KSH7_9FLAO</name>
<dbReference type="Gene3D" id="3.40.50.410">
    <property type="entry name" value="von Willebrand factor, type A domain"/>
    <property type="match status" value="1"/>
</dbReference>
<proteinExistence type="predicted"/>
<organism evidence="4 5">
    <name type="scientific">Aureitalea marina</name>
    <dbReference type="NCBI Taxonomy" id="930804"/>
    <lineage>
        <taxon>Bacteria</taxon>
        <taxon>Pseudomonadati</taxon>
        <taxon>Bacteroidota</taxon>
        <taxon>Flavobacteriia</taxon>
        <taxon>Flavobacteriales</taxon>
        <taxon>Flavobacteriaceae</taxon>
        <taxon>Aureitalea</taxon>
    </lineage>
</organism>
<dbReference type="InterPro" id="IPR011990">
    <property type="entry name" value="TPR-like_helical_dom_sf"/>
</dbReference>
<keyword evidence="2" id="KW-0472">Membrane</keyword>
<feature type="transmembrane region" description="Helical" evidence="2">
    <location>
        <begin position="70"/>
        <end position="92"/>
    </location>
</feature>
<dbReference type="EMBL" id="MQUB01000001">
    <property type="protein sequence ID" value="PQB05581.1"/>
    <property type="molecule type" value="Genomic_DNA"/>
</dbReference>
<dbReference type="InterPro" id="IPR002035">
    <property type="entry name" value="VWF_A"/>
</dbReference>
<dbReference type="SUPFAM" id="SSF53300">
    <property type="entry name" value="vWA-like"/>
    <property type="match status" value="1"/>
</dbReference>
<evidence type="ECO:0000259" key="3">
    <source>
        <dbReference type="PROSITE" id="PS50234"/>
    </source>
</evidence>
<dbReference type="RefSeq" id="WP_104813527.1">
    <property type="nucleotide sequence ID" value="NZ_MQUB01000001.1"/>
</dbReference>
<keyword evidence="1" id="KW-0802">TPR repeat</keyword>
<keyword evidence="2" id="KW-1133">Transmembrane helix</keyword>
<keyword evidence="2" id="KW-0812">Transmembrane</keyword>
<sequence length="579" mass="65616">MDELSLQEYLQYAWDNLWFLRPDWLYGFIPIGFLLLLFVIIGKQQQRWKRMFPKVMLPYLTIKGTKRQFILPRILLIMLLSLITLGAAGPTWEQIERPGQKTEAALVILMDVSRSMLAEDIQPNRLERAKLKIKDFFEAGPSSKAALIAYAGTAHSVVPFSKDYKTIARQMDALRPDIMPVQGSYLEEALNMADSLLQNIIAPSTILLVTDKIDQDDIARISQTAVRTHVEVMAIATPNGGTIPNRNSVLKDAQGNTVIPRLDVIAMDQLNTVENVNVVTVTLDASDVQILAARVRQNLEFEIDLENAESEWKDMGIWLVFPSLLIALLWFRRGWKVHWVLALLITLSCDEAGEFNLEDQFFTADQRAELKKRQGKEKEAAATYESGDQKGYAYYQMGDLEAAAEAYSKDVTAEGFYNLGVIYAEMGDLEAAEQAFDSALEMDPNLDIARRNRDQIIVVRDSLAAAQGLEIGRSIENDLNLENLKEFDESAQLDDKDQALDSEEKYEGQGDIQEMVTKEVDENTIDVFEFDESIVIDKDAAKQTLLRQVTEDPSLFLRRKFAYQIKNRAIPIVKSEQPW</sequence>
<accession>A0A2S7KSH7</accession>
<dbReference type="SMART" id="SM00028">
    <property type="entry name" value="TPR"/>
    <property type="match status" value="1"/>
</dbReference>
<protein>
    <recommendedName>
        <fullName evidence="3">VWFA domain-containing protein</fullName>
    </recommendedName>
</protein>
<dbReference type="PROSITE" id="PS50234">
    <property type="entry name" value="VWFA"/>
    <property type="match status" value="1"/>
</dbReference>
<dbReference type="InterPro" id="IPR019734">
    <property type="entry name" value="TPR_rpt"/>
</dbReference>
<dbReference type="Pfam" id="PF13181">
    <property type="entry name" value="TPR_8"/>
    <property type="match status" value="1"/>
</dbReference>
<dbReference type="InterPro" id="IPR050768">
    <property type="entry name" value="UPF0353/GerABKA_families"/>
</dbReference>
<evidence type="ECO:0000313" key="5">
    <source>
        <dbReference type="Proteomes" id="UP000239800"/>
    </source>
</evidence>
<dbReference type="Pfam" id="PF00515">
    <property type="entry name" value="TPR_1"/>
    <property type="match status" value="1"/>
</dbReference>
<reference evidence="4 5" key="1">
    <citation type="submission" date="2016-11" db="EMBL/GenBank/DDBJ databases">
        <title>Trade-off between light-utilization and light-protection in marine flavobacteria.</title>
        <authorList>
            <person name="Kumagai Y."/>
        </authorList>
    </citation>
    <scope>NUCLEOTIDE SEQUENCE [LARGE SCALE GENOMIC DNA]</scope>
    <source>
        <strain evidence="4 5">NBRC 107741</strain>
    </source>
</reference>
<dbReference type="Proteomes" id="UP000239800">
    <property type="component" value="Unassembled WGS sequence"/>
</dbReference>
<feature type="transmembrane region" description="Helical" evidence="2">
    <location>
        <begin position="24"/>
        <end position="42"/>
    </location>
</feature>
<evidence type="ECO:0000313" key="4">
    <source>
        <dbReference type="EMBL" id="PQB05581.1"/>
    </source>
</evidence>
<feature type="repeat" description="TPR" evidence="1">
    <location>
        <begin position="413"/>
        <end position="446"/>
    </location>
</feature>
<evidence type="ECO:0000256" key="2">
    <source>
        <dbReference type="SAM" id="Phobius"/>
    </source>
</evidence>
<dbReference type="InterPro" id="IPR036465">
    <property type="entry name" value="vWFA_dom_sf"/>
</dbReference>
<keyword evidence="5" id="KW-1185">Reference proteome</keyword>
<dbReference type="AlphaFoldDB" id="A0A2S7KSH7"/>
<dbReference type="SUPFAM" id="SSF48452">
    <property type="entry name" value="TPR-like"/>
    <property type="match status" value="1"/>
</dbReference>
<dbReference type="SMART" id="SM00327">
    <property type="entry name" value="VWA"/>
    <property type="match status" value="1"/>
</dbReference>